<gene>
    <name evidence="3" type="ORF">METZ01_LOCUS279336</name>
</gene>
<dbReference type="InterPro" id="IPR010799">
    <property type="entry name" value="MlrC_C"/>
</dbReference>
<evidence type="ECO:0008006" key="4">
    <source>
        <dbReference type="Google" id="ProtNLM"/>
    </source>
</evidence>
<dbReference type="InterPro" id="IPR015995">
    <property type="entry name" value="MlrC_N"/>
</dbReference>
<accession>A0A382KTE0</accession>
<name>A0A382KTE0_9ZZZZ</name>
<organism evidence="3">
    <name type="scientific">marine metagenome</name>
    <dbReference type="NCBI Taxonomy" id="408172"/>
    <lineage>
        <taxon>unclassified sequences</taxon>
        <taxon>metagenomes</taxon>
        <taxon>ecological metagenomes</taxon>
    </lineage>
</organism>
<feature type="domain" description="Microcystin LR degradation protein MlrC C-terminal" evidence="1">
    <location>
        <begin position="334"/>
        <end position="379"/>
    </location>
</feature>
<evidence type="ECO:0000259" key="2">
    <source>
        <dbReference type="Pfam" id="PF07364"/>
    </source>
</evidence>
<dbReference type="AlphaFoldDB" id="A0A382KTE0"/>
<reference evidence="3" key="1">
    <citation type="submission" date="2018-05" db="EMBL/GenBank/DDBJ databases">
        <authorList>
            <person name="Lanie J.A."/>
            <person name="Ng W.-L."/>
            <person name="Kazmierczak K.M."/>
            <person name="Andrzejewski T.M."/>
            <person name="Davidsen T.M."/>
            <person name="Wayne K.J."/>
            <person name="Tettelin H."/>
            <person name="Glass J.I."/>
            <person name="Rusch D."/>
            <person name="Podicherti R."/>
            <person name="Tsui H.-C.T."/>
            <person name="Winkler M.E."/>
        </authorList>
    </citation>
    <scope>NUCLEOTIDE SEQUENCE</scope>
</reference>
<feature type="non-terminal residue" evidence="3">
    <location>
        <position position="381"/>
    </location>
</feature>
<evidence type="ECO:0000259" key="1">
    <source>
        <dbReference type="Pfam" id="PF07171"/>
    </source>
</evidence>
<protein>
    <recommendedName>
        <fullName evidence="4">Microcystin LR degradation protein MlrC N-terminal domain-containing protein</fullName>
    </recommendedName>
</protein>
<feature type="domain" description="Microcystin LR degradation protein MlrC N-terminal" evidence="2">
    <location>
        <begin position="25"/>
        <end position="323"/>
    </location>
</feature>
<sequence length="381" mass="40999">MPGGLSKIAVDRSLQQPDRIQMPHVFVAGLVHETHTFLSERTGLDAFEHTLWLRGEAMLARCDGDASPMGGALEVATARGWQVYPSRYGAAMPSGTVTDDVLETWWDDVQQDLSAALTEGIDGILLILHGAMTFQGFADGEGEILRRIRRVLTDRLGDQEGVRFPIAADLDLHANFSFDMAEHATLFTSYRENPHTDAREAGIRAAQLLDRVISERLTPQVVAVKPPVLYSPKGTASAADPVLAFESMARRLELDHPELLEVCVLPGFSYADIPCAGVSFCATTVGDAQQARAWLEPLADEALARTTEGNPLDPPIDEVMPKAVRFGRGPIGLVEPSDNIGGGTPGDGPGILAAFLRYEVDNAVVVINDPAVAAACHEVSE</sequence>
<dbReference type="EMBL" id="UINC01082060">
    <property type="protein sequence ID" value="SVC26482.1"/>
    <property type="molecule type" value="Genomic_DNA"/>
</dbReference>
<proteinExistence type="predicted"/>
<evidence type="ECO:0000313" key="3">
    <source>
        <dbReference type="EMBL" id="SVC26482.1"/>
    </source>
</evidence>
<dbReference type="Pfam" id="PF07171">
    <property type="entry name" value="MlrC_C"/>
    <property type="match status" value="1"/>
</dbReference>
<dbReference type="Pfam" id="PF07364">
    <property type="entry name" value="DUF1485"/>
    <property type="match status" value="1"/>
</dbReference>